<feature type="transmembrane region" description="Helical" evidence="1">
    <location>
        <begin position="59"/>
        <end position="78"/>
    </location>
</feature>
<dbReference type="EMBL" id="MRTF01000009">
    <property type="protein sequence ID" value="OME89685.1"/>
    <property type="molecule type" value="Genomic_DNA"/>
</dbReference>
<dbReference type="RefSeq" id="WP_076325111.1">
    <property type="nucleotide sequence ID" value="NZ_MRTF01000009.1"/>
</dbReference>
<evidence type="ECO:0000256" key="1">
    <source>
        <dbReference type="SAM" id="Phobius"/>
    </source>
</evidence>
<name>A0A1R1AVT6_PAELA</name>
<dbReference type="AlphaFoldDB" id="A0A1R1AVT6"/>
<gene>
    <name evidence="2" type="ORF">BK123_25265</name>
</gene>
<keyword evidence="1" id="KW-0472">Membrane</keyword>
<protein>
    <submittedName>
        <fullName evidence="2">Uncharacterized protein</fullName>
    </submittedName>
</protein>
<evidence type="ECO:0000313" key="3">
    <source>
        <dbReference type="Proteomes" id="UP000187074"/>
    </source>
</evidence>
<comment type="caution">
    <text evidence="2">The sequence shown here is derived from an EMBL/GenBank/DDBJ whole genome shotgun (WGS) entry which is preliminary data.</text>
</comment>
<evidence type="ECO:0000313" key="2">
    <source>
        <dbReference type="EMBL" id="OME89685.1"/>
    </source>
</evidence>
<sequence>MNRDERFYRKWTAIRAKGKGRFVLSRGLFHGFLLYIVWAAATWFLDKDKFDPDFFITRYYYYFLIYMIVGFIISSGAWRGQNTRYDNLTRYYEKQRKKNLP</sequence>
<dbReference type="STRING" id="1401.BK123_25265"/>
<dbReference type="Proteomes" id="UP000187074">
    <property type="component" value="Unassembled WGS sequence"/>
</dbReference>
<proteinExistence type="predicted"/>
<keyword evidence="1" id="KW-0812">Transmembrane</keyword>
<accession>A0A1R1AVT6</accession>
<reference evidence="2 3" key="1">
    <citation type="submission" date="2016-11" db="EMBL/GenBank/DDBJ databases">
        <title>Paenibacillus species isolates.</title>
        <authorList>
            <person name="Beno S.M."/>
        </authorList>
    </citation>
    <scope>NUCLEOTIDE SEQUENCE [LARGE SCALE GENOMIC DNA]</scope>
    <source>
        <strain evidence="2 3">FSL F4-0100</strain>
    </source>
</reference>
<feature type="transmembrane region" description="Helical" evidence="1">
    <location>
        <begin position="21"/>
        <end position="44"/>
    </location>
</feature>
<organism evidence="2 3">
    <name type="scientific">Paenibacillus lautus</name>
    <name type="common">Bacillus lautus</name>
    <dbReference type="NCBI Taxonomy" id="1401"/>
    <lineage>
        <taxon>Bacteria</taxon>
        <taxon>Bacillati</taxon>
        <taxon>Bacillota</taxon>
        <taxon>Bacilli</taxon>
        <taxon>Bacillales</taxon>
        <taxon>Paenibacillaceae</taxon>
        <taxon>Paenibacillus</taxon>
    </lineage>
</organism>
<dbReference type="OrthoDB" id="2628844at2"/>
<keyword evidence="1" id="KW-1133">Transmembrane helix</keyword>